<comment type="caution">
    <text evidence="1">The sequence shown here is derived from an EMBL/GenBank/DDBJ whole genome shotgun (WGS) entry which is preliminary data.</text>
</comment>
<name>A0AAP0IVP8_9MAGN</name>
<evidence type="ECO:0000313" key="2">
    <source>
        <dbReference type="Proteomes" id="UP001420932"/>
    </source>
</evidence>
<gene>
    <name evidence="1" type="ORF">Syun_019657</name>
</gene>
<protein>
    <submittedName>
        <fullName evidence="1">Uncharacterized protein</fullName>
    </submittedName>
</protein>
<reference evidence="1 2" key="1">
    <citation type="submission" date="2024-01" db="EMBL/GenBank/DDBJ databases">
        <title>Genome assemblies of Stephania.</title>
        <authorList>
            <person name="Yang L."/>
        </authorList>
    </citation>
    <scope>NUCLEOTIDE SEQUENCE [LARGE SCALE GENOMIC DNA]</scope>
    <source>
        <strain evidence="1">YNDBR</strain>
        <tissue evidence="1">Leaf</tissue>
    </source>
</reference>
<accession>A0AAP0IVP8</accession>
<organism evidence="1 2">
    <name type="scientific">Stephania yunnanensis</name>
    <dbReference type="NCBI Taxonomy" id="152371"/>
    <lineage>
        <taxon>Eukaryota</taxon>
        <taxon>Viridiplantae</taxon>
        <taxon>Streptophyta</taxon>
        <taxon>Embryophyta</taxon>
        <taxon>Tracheophyta</taxon>
        <taxon>Spermatophyta</taxon>
        <taxon>Magnoliopsida</taxon>
        <taxon>Ranunculales</taxon>
        <taxon>Menispermaceae</taxon>
        <taxon>Menispermoideae</taxon>
        <taxon>Cissampelideae</taxon>
        <taxon>Stephania</taxon>
    </lineage>
</organism>
<keyword evidence="2" id="KW-1185">Reference proteome</keyword>
<proteinExistence type="predicted"/>
<evidence type="ECO:0000313" key="1">
    <source>
        <dbReference type="EMBL" id="KAK9122040.1"/>
    </source>
</evidence>
<dbReference type="EMBL" id="JBBNAF010000008">
    <property type="protein sequence ID" value="KAK9122040.1"/>
    <property type="molecule type" value="Genomic_DNA"/>
</dbReference>
<dbReference type="Proteomes" id="UP001420932">
    <property type="component" value="Unassembled WGS sequence"/>
</dbReference>
<sequence>MLEASNEITYELDLNSNLNVNSEVHFEPDLDLNYNNLNVIHEFELENEYN</sequence>
<dbReference type="AlphaFoldDB" id="A0AAP0IVP8"/>